<keyword evidence="9 11" id="KW-1133">Transmembrane helix</keyword>
<dbReference type="SFLD" id="SFLDF00027">
    <property type="entry name" value="p-type_atpase"/>
    <property type="match status" value="1"/>
</dbReference>
<dbReference type="NCBIfam" id="TIGR01657">
    <property type="entry name" value="P-ATPase-V"/>
    <property type="match status" value="1"/>
</dbReference>
<name>A0A7D9NJR9_XENTR</name>
<dbReference type="Gene3D" id="2.70.150.10">
    <property type="entry name" value="Calcium-transporting ATPase, cytoplasmic transduction domain A"/>
    <property type="match status" value="1"/>
</dbReference>
<evidence type="ECO:0000256" key="6">
    <source>
        <dbReference type="ARBA" id="ARBA00022840"/>
    </source>
</evidence>
<dbReference type="PANTHER" id="PTHR45630">
    <property type="entry name" value="CATION-TRANSPORTING ATPASE-RELATED"/>
    <property type="match status" value="1"/>
</dbReference>
<dbReference type="InterPro" id="IPR059000">
    <property type="entry name" value="ATPase_P-type_domA"/>
</dbReference>
<dbReference type="FunFam" id="3.40.1110.10:FF:000113">
    <property type="entry name" value="Cation-transporting ATPase"/>
    <property type="match status" value="1"/>
</dbReference>
<dbReference type="InterPro" id="IPR023298">
    <property type="entry name" value="ATPase_P-typ_TM_dom_sf"/>
</dbReference>
<dbReference type="SUPFAM" id="SSF81653">
    <property type="entry name" value="Calcium ATPase, transduction domain A"/>
    <property type="match status" value="1"/>
</dbReference>
<dbReference type="GO" id="GO:0046872">
    <property type="term" value="F:metal ion binding"/>
    <property type="evidence" value="ECO:0007669"/>
    <property type="project" value="UniProtKB-UniRule"/>
</dbReference>
<dbReference type="Gene3D" id="3.40.50.1000">
    <property type="entry name" value="HAD superfamily/HAD-like"/>
    <property type="match status" value="1"/>
</dbReference>
<keyword evidence="17" id="KW-1185">Reference proteome</keyword>
<keyword evidence="3 11" id="KW-0812">Transmembrane</keyword>
<keyword evidence="4 11" id="KW-0479">Metal-binding</keyword>
<dbReference type="NCBIfam" id="TIGR01494">
    <property type="entry name" value="ATPase_P-type"/>
    <property type="match status" value="1"/>
</dbReference>
<dbReference type="Gene3D" id="3.40.1110.10">
    <property type="entry name" value="Calcium-transporting ATPase, cytoplasmic domain N"/>
    <property type="match status" value="1"/>
</dbReference>
<dbReference type="AGR" id="Xenbase:XB-GENE-22167922"/>
<dbReference type="SUPFAM" id="SSF81665">
    <property type="entry name" value="Calcium ATPase, transmembrane domain M"/>
    <property type="match status" value="1"/>
</dbReference>
<reference evidence="16" key="2">
    <citation type="submission" date="2011-06" db="UniProtKB">
        <authorList>
            <consortium name="Ensembl"/>
        </authorList>
    </citation>
    <scope>IDENTIFICATION</scope>
</reference>
<dbReference type="Pfam" id="PF12409">
    <property type="entry name" value="P5-ATPase"/>
    <property type="match status" value="1"/>
</dbReference>
<dbReference type="SUPFAM" id="SSF81660">
    <property type="entry name" value="Metal cation-transporting ATPase, ATP-binding domain N"/>
    <property type="match status" value="1"/>
</dbReference>
<dbReference type="InterPro" id="IPR044492">
    <property type="entry name" value="P_typ_ATPase_HD_dom"/>
</dbReference>
<evidence type="ECO:0000256" key="4">
    <source>
        <dbReference type="ARBA" id="ARBA00022723"/>
    </source>
</evidence>
<feature type="transmembrane region" description="Helical" evidence="11">
    <location>
        <begin position="929"/>
        <end position="946"/>
    </location>
</feature>
<feature type="transmembrane region" description="Helical" evidence="11">
    <location>
        <begin position="1094"/>
        <end position="1114"/>
    </location>
</feature>
<dbReference type="InterPro" id="IPR047819">
    <property type="entry name" value="P5A-ATPase_N"/>
</dbReference>
<keyword evidence="5 11" id="KW-0547">Nucleotide-binding</keyword>
<dbReference type="InterPro" id="IPR004014">
    <property type="entry name" value="ATPase_P-typ_cation-transptr_N"/>
</dbReference>
<dbReference type="SFLD" id="SFLDG00002">
    <property type="entry name" value="C1.7:_P-type_atpase_like"/>
    <property type="match status" value="1"/>
</dbReference>
<evidence type="ECO:0000256" key="8">
    <source>
        <dbReference type="ARBA" id="ARBA00022967"/>
    </source>
</evidence>
<feature type="domain" description="P5B-type ATPase N-terminal" evidence="15">
    <location>
        <begin position="12"/>
        <end position="133"/>
    </location>
</feature>
<dbReference type="OMA" id="ADENRSC"/>
<evidence type="ECO:0000256" key="1">
    <source>
        <dbReference type="ARBA" id="ARBA00004141"/>
    </source>
</evidence>
<dbReference type="GO" id="GO:0016020">
    <property type="term" value="C:membrane"/>
    <property type="evidence" value="ECO:0007669"/>
    <property type="project" value="UniProtKB-SubCell"/>
</dbReference>
<evidence type="ECO:0000313" key="17">
    <source>
        <dbReference type="Proteomes" id="UP000008143"/>
    </source>
</evidence>
<dbReference type="InterPro" id="IPR023214">
    <property type="entry name" value="HAD_sf"/>
</dbReference>
<feature type="transmembrane region" description="Helical" evidence="11">
    <location>
        <begin position="393"/>
        <end position="414"/>
    </location>
</feature>
<dbReference type="Gene3D" id="1.20.1110.10">
    <property type="entry name" value="Calcium-transporting ATPase, transmembrane domain"/>
    <property type="match status" value="1"/>
</dbReference>
<dbReference type="Proteomes" id="UP000008143">
    <property type="component" value="Chromosome 5"/>
</dbReference>
<feature type="transmembrane region" description="Helical" evidence="11">
    <location>
        <begin position="1058"/>
        <end position="1078"/>
    </location>
</feature>
<dbReference type="Bgee" id="ENSXETG00000019402">
    <property type="expression patterns" value="Expressed in liver and 2 other cell types or tissues"/>
</dbReference>
<dbReference type="InterPro" id="IPR036412">
    <property type="entry name" value="HAD-like_sf"/>
</dbReference>
<dbReference type="InterPro" id="IPR023299">
    <property type="entry name" value="ATPase_P-typ_cyto_dom_N"/>
</dbReference>
<dbReference type="Xenbase" id="XB-GENE-22167922">
    <property type="gene designation" value="atp13a5l.2"/>
</dbReference>
<proteinExistence type="inferred from homology"/>
<evidence type="ECO:0000256" key="11">
    <source>
        <dbReference type="RuleBase" id="RU362082"/>
    </source>
</evidence>
<protein>
    <recommendedName>
        <fullName evidence="11">Cation-transporting ATPase</fullName>
        <ecNumber evidence="11">7.2.2.-</ecNumber>
    </recommendedName>
</protein>
<evidence type="ECO:0000313" key="16">
    <source>
        <dbReference type="Ensembl" id="ENSXETP00000042029"/>
    </source>
</evidence>
<dbReference type="KEGG" id="xtr:101733684"/>
<dbReference type="FunFam" id="3.40.50.1000:FF:000045">
    <property type="entry name" value="Cation-transporting ATPase"/>
    <property type="match status" value="1"/>
</dbReference>
<evidence type="ECO:0000259" key="13">
    <source>
        <dbReference type="Pfam" id="PF00122"/>
    </source>
</evidence>
<evidence type="ECO:0000313" key="18">
    <source>
        <dbReference type="RefSeq" id="XP_004914422.3"/>
    </source>
</evidence>
<evidence type="ECO:0000259" key="14">
    <source>
        <dbReference type="Pfam" id="PF00690"/>
    </source>
</evidence>
<dbReference type="GO" id="GO:0140358">
    <property type="term" value="F:P-type transmembrane transporter activity"/>
    <property type="evidence" value="ECO:0007669"/>
    <property type="project" value="InterPro"/>
</dbReference>
<dbReference type="InterPro" id="IPR001757">
    <property type="entry name" value="P_typ_ATPase"/>
</dbReference>
<dbReference type="CTD" id="101733684"/>
<dbReference type="Ensembl" id="ENSXETT00000042029">
    <property type="protein sequence ID" value="ENSXETP00000042029"/>
    <property type="gene ID" value="ENSXETG00000019402"/>
</dbReference>
<sequence>MQEQHVLLNEGEDNEMELFGYRTVRWRQTLCIIGYIFSLGFLRVLFYWKPELDVWCQCIPCSLSEADVILLRTTDELKQYYKKKVNEIYPCIPGSKSSHQIITGENSIMSRSLIKPQGKIRYIEVQKIRYAWNTVEGQFQKNGILEEELSCSDIHSKFGSGLTQEEQEFRQQVCGLNKIEVEIKPLWVLLFTDIFNPFYIFQAYSLSVWATSGYFYNGGIILSMTILSICATLYNLRKQSVKLHKMALSYNSVMVTVLRKNGEVKEVESQSLVPGDVIIITGSKLFLPCDAVLISGSCTINEGMLTGESIPITKNALPNTEGTVPWKLQCGEDYKRHVLFCGTEVIQTKAHGLDLVKAVVLQTGFNTAKGDLVRAILYNKPVNVRLHKEAIRFIFVLVGIASCGVIYTAVIYTINGASVSQTVVRSLHLLTAAVNAALPASLTIGLLNAQKRLKKLGIFCIRPQRINIAGQLNLVCFDKTGTLTEDSLDLCGVVPSDGNSFQDIHLFTSGETLPWGPVLGAMASCHSLIMLDGEIQGDPLDIKMFEGTGWELENHSKHGTEESGSISSTVVKPGPRAGKVPVEGIAILHQFPFSSSLQRMSVVAQITGESGLTVFMKGAPEMVVKFCKQETVPLNLSKKLEFYTTQGFRVLGLGYRLLEKESLQIIQHLERETVEKDIIFLGLLILENNLKPETRGVLQELTEAKIRSVMITGDNLQTALHIGVTCGMIPKSSKIITIEAKEPQNDSPAAITWKTMTETHENGHKESGSHFDISDKWDHNSFSTEAFHFATDGKSFQILLQHFYNLVPKILQNGTIFARMTPRQKSVLIEEFQKLDYCVGMCGDGANDCGALKMASVGISVSQLEASVASPFTSKIPNISCVPLLIKEGRNSLVTSFFMFKFLTMITVVELTSLGILFWKQKIIGEWHYLLQDIALTLPITFIGSLNGPAPKLAPYRPSGHIMSPPLLLSVSLHFLFTIILQVTAFVLLQQQPWYNESDVVSACLPLNQNSGNVTMREPSMSVNYLTTMEWIVTSMNIITLEFVLCKGQPFRKSIYTNYLLVLLLTIHVAVYIFLLFADIESIYLLFEAVCTPYYWRVYIFVMLLVHFVISYAVEEGILENKKLWILIKRLCKYESKSQYKRLQSSLELDTEWPPDNRTDYASKSVSVMDSETIVLMDATCQPVTQGGNETQC</sequence>
<dbReference type="Pfam" id="PF13246">
    <property type="entry name" value="Cation_ATPase"/>
    <property type="match status" value="1"/>
</dbReference>
<evidence type="ECO:0000256" key="5">
    <source>
        <dbReference type="ARBA" id="ARBA00022741"/>
    </source>
</evidence>
<evidence type="ECO:0000256" key="2">
    <source>
        <dbReference type="ARBA" id="ARBA00006000"/>
    </source>
</evidence>
<keyword evidence="6 11" id="KW-0067">ATP-binding</keyword>
<feature type="transmembrane region" description="Helical" evidence="11">
    <location>
        <begin position="1025"/>
        <end position="1046"/>
    </location>
</feature>
<dbReference type="PRINTS" id="PR00119">
    <property type="entry name" value="CATATPASE"/>
</dbReference>
<feature type="transmembrane region" description="Helical" evidence="11">
    <location>
        <begin position="186"/>
        <end position="208"/>
    </location>
</feature>
<dbReference type="SFLD" id="SFLDS00003">
    <property type="entry name" value="Haloacid_Dehalogenase"/>
    <property type="match status" value="1"/>
</dbReference>
<feature type="transmembrane region" description="Helical" evidence="11">
    <location>
        <begin position="967"/>
        <end position="989"/>
    </location>
</feature>
<dbReference type="PROSITE" id="PS00154">
    <property type="entry name" value="ATPASE_E1_E2"/>
    <property type="match status" value="1"/>
</dbReference>
<evidence type="ECO:0000256" key="10">
    <source>
        <dbReference type="ARBA" id="ARBA00023136"/>
    </source>
</evidence>
<dbReference type="OrthoDB" id="48943at2759"/>
<evidence type="ECO:0000256" key="7">
    <source>
        <dbReference type="ARBA" id="ARBA00022842"/>
    </source>
</evidence>
<dbReference type="GO" id="GO:0016887">
    <property type="term" value="F:ATP hydrolysis activity"/>
    <property type="evidence" value="ECO:0007669"/>
    <property type="project" value="InterPro"/>
</dbReference>
<dbReference type="GO" id="GO:0005524">
    <property type="term" value="F:ATP binding"/>
    <property type="evidence" value="ECO:0007669"/>
    <property type="project" value="UniProtKB-UniRule"/>
</dbReference>
<dbReference type="InterPro" id="IPR006544">
    <property type="entry name" value="P-type_TPase_V"/>
</dbReference>
<reference evidence="16" key="1">
    <citation type="journal article" date="2010" name="Science">
        <title>The genome of the Western clawed frog Xenopus tropicalis.</title>
        <authorList>
            <person name="Hellsten U."/>
            <person name="Harland R.M."/>
            <person name="Gilchrist M.J."/>
            <person name="Hendrix D."/>
            <person name="Jurka J."/>
            <person name="Kapitonov V."/>
            <person name="Ovcharenko I."/>
            <person name="Putnam N.H."/>
            <person name="Shu S."/>
            <person name="Taher L."/>
            <person name="Blitz I.L."/>
            <person name="Blumberg B."/>
            <person name="Dichmann D.S."/>
            <person name="Dubchak I."/>
            <person name="Amaya E."/>
            <person name="Detter J.C."/>
            <person name="Fletcher R."/>
            <person name="Gerhard D.S."/>
            <person name="Goodstein D."/>
            <person name="Graves T."/>
            <person name="Grigoriev I.V."/>
            <person name="Grimwood J."/>
            <person name="Kawashima T."/>
            <person name="Lindquist E."/>
            <person name="Lucas S.M."/>
            <person name="Mead P.E."/>
            <person name="Mitros T."/>
            <person name="Ogino H."/>
            <person name="Ohta Y."/>
            <person name="Poliakov A.V."/>
            <person name="Pollet N."/>
            <person name="Robert J."/>
            <person name="Salamov A."/>
            <person name="Sater A.K."/>
            <person name="Schmutz J."/>
            <person name="Terry A."/>
            <person name="Vize P.D."/>
            <person name="Warren W.C."/>
            <person name="Wells D."/>
            <person name="Wills A."/>
            <person name="Wilson R.K."/>
            <person name="Zimmerman L.B."/>
            <person name="Zorn A.M."/>
            <person name="Grainger R."/>
            <person name="Grammer T."/>
            <person name="Khokha M.K."/>
            <person name="Richardson P.M."/>
            <person name="Rokhsar D.S."/>
        </authorList>
    </citation>
    <scope>NUCLEOTIDE SEQUENCE [LARGE SCALE GENOMIC DNA]</scope>
    <source>
        <strain evidence="16">Nigerian</strain>
    </source>
</reference>
<dbReference type="Pfam" id="PF00690">
    <property type="entry name" value="Cation_ATPase_N"/>
    <property type="match status" value="1"/>
</dbReference>
<evidence type="ECO:0000256" key="3">
    <source>
        <dbReference type="ARBA" id="ARBA00022692"/>
    </source>
</evidence>
<dbReference type="GeneID" id="101733684"/>
<evidence type="ECO:0000313" key="19">
    <source>
        <dbReference type="Xenbase" id="XB-GENE-22167922"/>
    </source>
</evidence>
<feature type="transmembrane region" description="Helical" evidence="11">
    <location>
        <begin position="897"/>
        <end position="917"/>
    </location>
</feature>
<dbReference type="PRINTS" id="PR00121">
    <property type="entry name" value="NAKATPASE"/>
</dbReference>
<feature type="transmembrane region" description="Helical" evidence="11">
    <location>
        <begin position="26"/>
        <end position="46"/>
    </location>
</feature>
<dbReference type="FunFam" id="2.70.150.10:FF:000035">
    <property type="entry name" value="Cation-transporting ATPase"/>
    <property type="match status" value="1"/>
</dbReference>
<feature type="domain" description="P-type ATPase A" evidence="13">
    <location>
        <begin position="252"/>
        <end position="376"/>
    </location>
</feature>
<dbReference type="Pfam" id="PF00122">
    <property type="entry name" value="E1-E2_ATPase"/>
    <property type="match status" value="1"/>
</dbReference>
<dbReference type="AlphaFoldDB" id="A0A7D9NJR9"/>
<comment type="subcellular location">
    <subcellularLocation>
        <location evidence="1 11">Membrane</location>
        <topology evidence="1 11">Multi-pass membrane protein</topology>
    </subcellularLocation>
</comment>
<dbReference type="EC" id="7.2.2.-" evidence="11"/>
<dbReference type="InterPro" id="IPR018303">
    <property type="entry name" value="ATPase_P-typ_P_site"/>
</dbReference>
<dbReference type="GO" id="GO:0019829">
    <property type="term" value="F:ATPase-coupled monoatomic cation transmembrane transporter activity"/>
    <property type="evidence" value="ECO:0007669"/>
    <property type="project" value="UniProtKB-UniRule"/>
</dbReference>
<reference evidence="18" key="3">
    <citation type="submission" date="2025-04" db="UniProtKB">
        <authorList>
            <consortium name="RefSeq"/>
        </authorList>
    </citation>
    <scope>IDENTIFICATION</scope>
    <source>
        <strain evidence="18">Nigerian</strain>
        <tissue evidence="18">Liver and blood</tissue>
    </source>
</reference>
<keyword evidence="10 11" id="KW-0472">Membrane</keyword>
<dbReference type="InterPro" id="IPR008250">
    <property type="entry name" value="ATPase_P-typ_transduc_dom_A_sf"/>
</dbReference>
<evidence type="ECO:0000256" key="9">
    <source>
        <dbReference type="ARBA" id="ARBA00022989"/>
    </source>
</evidence>
<keyword evidence="7 11" id="KW-0460">Magnesium</keyword>
<gene>
    <name evidence="16 18 19" type="primary">atp13a5l.2</name>
</gene>
<keyword evidence="8 11" id="KW-1278">Translocase</keyword>
<organism evidence="16">
    <name type="scientific">Xenopus tropicalis</name>
    <name type="common">Western clawed frog</name>
    <name type="synonym">Silurana tropicalis</name>
    <dbReference type="NCBI Taxonomy" id="8364"/>
    <lineage>
        <taxon>Eukaryota</taxon>
        <taxon>Metazoa</taxon>
        <taxon>Chordata</taxon>
        <taxon>Craniata</taxon>
        <taxon>Vertebrata</taxon>
        <taxon>Euteleostomi</taxon>
        <taxon>Amphibia</taxon>
        <taxon>Batrachia</taxon>
        <taxon>Anura</taxon>
        <taxon>Pipoidea</taxon>
        <taxon>Pipidae</taxon>
        <taxon>Xenopodinae</taxon>
        <taxon>Xenopus</taxon>
        <taxon>Silurana</taxon>
    </lineage>
</organism>
<feature type="region of interest" description="Disordered" evidence="12">
    <location>
        <begin position="554"/>
        <end position="575"/>
    </location>
</feature>
<feature type="domain" description="Cation-transporting P-type ATPase N-terminal" evidence="14">
    <location>
        <begin position="149"/>
        <end position="202"/>
    </location>
</feature>
<dbReference type="RefSeq" id="XP_004914422.3">
    <property type="nucleotide sequence ID" value="XM_004914365.3"/>
</dbReference>
<comment type="catalytic activity">
    <reaction evidence="11">
        <text>ATP + H2O = ADP + phosphate + H(+)</text>
        <dbReference type="Rhea" id="RHEA:13065"/>
        <dbReference type="ChEBI" id="CHEBI:15377"/>
        <dbReference type="ChEBI" id="CHEBI:15378"/>
        <dbReference type="ChEBI" id="CHEBI:30616"/>
        <dbReference type="ChEBI" id="CHEBI:43474"/>
        <dbReference type="ChEBI" id="CHEBI:456216"/>
    </reaction>
</comment>
<dbReference type="GeneTree" id="ENSGT00940000159448"/>
<dbReference type="FunFam" id="1.20.1110.10:FF:000023">
    <property type="entry name" value="Cation-transporting ATPase"/>
    <property type="match status" value="1"/>
</dbReference>
<feature type="transmembrane region" description="Helical" evidence="11">
    <location>
        <begin position="214"/>
        <end position="236"/>
    </location>
</feature>
<evidence type="ECO:0000256" key="12">
    <source>
        <dbReference type="SAM" id="MobiDB-lite"/>
    </source>
</evidence>
<dbReference type="PANTHER" id="PTHR45630:SF16">
    <property type="entry name" value="CATION-TRANSPORTING ATPASE 13A4-RELATED"/>
    <property type="match status" value="1"/>
</dbReference>
<accession>A0A7D9NJR9</accession>
<comment type="similarity">
    <text evidence="2 11">Belongs to the cation transport ATPase (P-type) (TC 3.A.3) family. Type V subfamily.</text>
</comment>
<evidence type="ECO:0000259" key="15">
    <source>
        <dbReference type="Pfam" id="PF12409"/>
    </source>
</evidence>
<feature type="transmembrane region" description="Helical" evidence="11">
    <location>
        <begin position="426"/>
        <end position="447"/>
    </location>
</feature>
<dbReference type="SUPFAM" id="SSF56784">
    <property type="entry name" value="HAD-like"/>
    <property type="match status" value="1"/>
</dbReference>